<proteinExistence type="predicted"/>
<reference evidence="1 2" key="1">
    <citation type="journal article" date="2022" name="Hortic Res">
        <title>A haplotype resolved chromosomal level avocado genome allows analysis of novel avocado genes.</title>
        <authorList>
            <person name="Nath O."/>
            <person name="Fletcher S.J."/>
            <person name="Hayward A."/>
            <person name="Shaw L.M."/>
            <person name="Masouleh A.K."/>
            <person name="Furtado A."/>
            <person name="Henry R.J."/>
            <person name="Mitter N."/>
        </authorList>
    </citation>
    <scope>NUCLEOTIDE SEQUENCE [LARGE SCALE GENOMIC DNA]</scope>
    <source>
        <strain evidence="2">cv. Hass</strain>
    </source>
</reference>
<dbReference type="EMBL" id="CM056817">
    <property type="protein sequence ID" value="KAJ8620617.1"/>
    <property type="molecule type" value="Genomic_DNA"/>
</dbReference>
<gene>
    <name evidence="1" type="ORF">MRB53_029146</name>
</gene>
<comment type="caution">
    <text evidence="1">The sequence shown here is derived from an EMBL/GenBank/DDBJ whole genome shotgun (WGS) entry which is preliminary data.</text>
</comment>
<dbReference type="Proteomes" id="UP001234297">
    <property type="component" value="Chromosome 9"/>
</dbReference>
<protein>
    <submittedName>
        <fullName evidence="1">Uncharacterized protein</fullName>
    </submittedName>
</protein>
<evidence type="ECO:0000313" key="2">
    <source>
        <dbReference type="Proteomes" id="UP001234297"/>
    </source>
</evidence>
<evidence type="ECO:0000313" key="1">
    <source>
        <dbReference type="EMBL" id="KAJ8620617.1"/>
    </source>
</evidence>
<accession>A0ACC2KHW7</accession>
<keyword evidence="2" id="KW-1185">Reference proteome</keyword>
<sequence>MASNGVVASATVVLLLMVHVAPFAQGRAHVHMKNMGSIDGAGIINDRVLMNSVSKALANNSANTTMDGYKAPFNITIGMTCNLLCDNIQQCNFQCHVHRYIKDRDRVFALQPKSTGIFEHGYQGAVEMKRHDLVSGPHKLATYKHRRDRRGATHQRFQRPLHFPPSGILVQLIDGTVHTQFTKQRLDAVAHATCTYTEYHHSIL</sequence>
<name>A0ACC2KHW7_PERAE</name>
<organism evidence="1 2">
    <name type="scientific">Persea americana</name>
    <name type="common">Avocado</name>
    <dbReference type="NCBI Taxonomy" id="3435"/>
    <lineage>
        <taxon>Eukaryota</taxon>
        <taxon>Viridiplantae</taxon>
        <taxon>Streptophyta</taxon>
        <taxon>Embryophyta</taxon>
        <taxon>Tracheophyta</taxon>
        <taxon>Spermatophyta</taxon>
        <taxon>Magnoliopsida</taxon>
        <taxon>Magnoliidae</taxon>
        <taxon>Laurales</taxon>
        <taxon>Lauraceae</taxon>
        <taxon>Persea</taxon>
    </lineage>
</organism>